<dbReference type="InterPro" id="IPR052513">
    <property type="entry name" value="Thioester_dehydratase-like"/>
</dbReference>
<organism evidence="3 4">
    <name type="scientific">Nakamurella endophytica</name>
    <dbReference type="NCBI Taxonomy" id="1748367"/>
    <lineage>
        <taxon>Bacteria</taxon>
        <taxon>Bacillati</taxon>
        <taxon>Actinomycetota</taxon>
        <taxon>Actinomycetes</taxon>
        <taxon>Nakamurellales</taxon>
        <taxon>Nakamurellaceae</taxon>
        <taxon>Nakamurella</taxon>
    </lineage>
</organism>
<reference evidence="3" key="2">
    <citation type="submission" date="2020-09" db="EMBL/GenBank/DDBJ databases">
        <authorList>
            <person name="Sun Q."/>
            <person name="Zhou Y."/>
        </authorList>
    </citation>
    <scope>NUCLEOTIDE SEQUENCE</scope>
    <source>
        <strain evidence="3">CGMCC 4.7308</strain>
    </source>
</reference>
<dbReference type="Pfam" id="PF01796">
    <property type="entry name" value="OB_ChsH2_C"/>
    <property type="match status" value="1"/>
</dbReference>
<protein>
    <submittedName>
        <fullName evidence="3">DNA-binding protein</fullName>
    </submittedName>
</protein>
<dbReference type="PANTHER" id="PTHR34075">
    <property type="entry name" value="BLR3430 PROTEIN"/>
    <property type="match status" value="1"/>
</dbReference>
<evidence type="ECO:0000313" key="3">
    <source>
        <dbReference type="EMBL" id="GGL94666.1"/>
    </source>
</evidence>
<dbReference type="RefSeq" id="WP_188940663.1">
    <property type="nucleotide sequence ID" value="NZ_BMNA01000002.1"/>
</dbReference>
<dbReference type="Pfam" id="PF12172">
    <property type="entry name" value="zf-ChsH2"/>
    <property type="match status" value="1"/>
</dbReference>
<dbReference type="SUPFAM" id="SSF50249">
    <property type="entry name" value="Nucleic acid-binding proteins"/>
    <property type="match status" value="1"/>
</dbReference>
<evidence type="ECO:0000259" key="1">
    <source>
        <dbReference type="Pfam" id="PF01796"/>
    </source>
</evidence>
<dbReference type="GO" id="GO:0003677">
    <property type="term" value="F:DNA binding"/>
    <property type="evidence" value="ECO:0007669"/>
    <property type="project" value="UniProtKB-KW"/>
</dbReference>
<dbReference type="InterPro" id="IPR002878">
    <property type="entry name" value="ChsH2_C"/>
</dbReference>
<evidence type="ECO:0000259" key="2">
    <source>
        <dbReference type="Pfam" id="PF12172"/>
    </source>
</evidence>
<dbReference type="Proteomes" id="UP000655208">
    <property type="component" value="Unassembled WGS sequence"/>
</dbReference>
<dbReference type="InterPro" id="IPR022002">
    <property type="entry name" value="ChsH2_Znr"/>
</dbReference>
<keyword evidence="3" id="KW-0238">DNA-binding</keyword>
<name>A0A917SSF7_9ACTN</name>
<keyword evidence="4" id="KW-1185">Reference proteome</keyword>
<dbReference type="EMBL" id="BMNA01000002">
    <property type="protein sequence ID" value="GGL94666.1"/>
    <property type="molecule type" value="Genomic_DNA"/>
</dbReference>
<feature type="domain" description="ChsH2 C-terminal OB-fold" evidence="1">
    <location>
        <begin position="56"/>
        <end position="120"/>
    </location>
</feature>
<comment type="caution">
    <text evidence="3">The sequence shown here is derived from an EMBL/GenBank/DDBJ whole genome shotgun (WGS) entry which is preliminary data.</text>
</comment>
<evidence type="ECO:0000313" key="4">
    <source>
        <dbReference type="Proteomes" id="UP000655208"/>
    </source>
</evidence>
<dbReference type="Gene3D" id="6.10.30.10">
    <property type="match status" value="1"/>
</dbReference>
<dbReference type="InterPro" id="IPR012340">
    <property type="entry name" value="NA-bd_OB-fold"/>
</dbReference>
<accession>A0A917SSF7</accession>
<feature type="domain" description="ChsH2 rubredoxin-like zinc ribbon" evidence="2">
    <location>
        <begin position="29"/>
        <end position="54"/>
    </location>
</feature>
<reference evidence="3" key="1">
    <citation type="journal article" date="2014" name="Int. J. Syst. Evol. Microbiol.">
        <title>Complete genome sequence of Corynebacterium casei LMG S-19264T (=DSM 44701T), isolated from a smear-ripened cheese.</title>
        <authorList>
            <consortium name="US DOE Joint Genome Institute (JGI-PGF)"/>
            <person name="Walter F."/>
            <person name="Albersmeier A."/>
            <person name="Kalinowski J."/>
            <person name="Ruckert C."/>
        </authorList>
    </citation>
    <scope>NUCLEOTIDE SEQUENCE</scope>
    <source>
        <strain evidence="3">CGMCC 4.7308</strain>
    </source>
</reference>
<dbReference type="AlphaFoldDB" id="A0A917SSF7"/>
<gene>
    <name evidence="3" type="ORF">GCM10011594_13110</name>
</gene>
<proteinExistence type="predicted"/>
<dbReference type="PANTHER" id="PTHR34075:SF5">
    <property type="entry name" value="BLR3430 PROTEIN"/>
    <property type="match status" value="1"/>
</dbReference>
<sequence>MAHITRPLPTITQDSQEFWASTHDHAMKLQRCDRCGRFWYYPGPVCHYCGSTAFTWTPVSGKGTIYSYSLLERARGNPFEGDVPIAIILVRLEEGPVMMSNLVDYGDGDLAVDAAVEVTYEDVTDEVTLPVFRPAAR</sequence>